<dbReference type="GO" id="GO:0030322">
    <property type="term" value="P:stabilization of membrane potential"/>
    <property type="evidence" value="ECO:0007669"/>
    <property type="project" value="TreeGrafter"/>
</dbReference>
<dbReference type="EMBL" id="QJKJ01012185">
    <property type="protein sequence ID" value="RDX69269.1"/>
    <property type="molecule type" value="Genomic_DNA"/>
</dbReference>
<feature type="transmembrane region" description="Helical" evidence="17">
    <location>
        <begin position="166"/>
        <end position="184"/>
    </location>
</feature>
<evidence type="ECO:0000256" key="1">
    <source>
        <dbReference type="ARBA" id="ARBA00004128"/>
    </source>
</evidence>
<gene>
    <name evidence="19" type="primary">TPK5</name>
    <name evidence="19" type="ORF">CR513_51641</name>
</gene>
<dbReference type="InterPro" id="IPR011992">
    <property type="entry name" value="EF-hand-dom_pair"/>
</dbReference>
<dbReference type="PANTHER" id="PTHR11003">
    <property type="entry name" value="POTASSIUM CHANNEL, SUBFAMILY K"/>
    <property type="match status" value="1"/>
</dbReference>
<keyword evidence="15 17" id="KW-0472">Membrane</keyword>
<dbReference type="FunFam" id="1.10.287.70:FF:000165">
    <property type="entry name" value="Two-pore potassium channel 5"/>
    <property type="match status" value="1"/>
</dbReference>
<sequence length="448" mass="49598">MHGSRVSSLKRWGSHQASQSADVAWGPLELRTAFGGSAIRHGNDAIMKPKALSNTVTSTPISSLHLYVLFSPFDEPFLTTSHPIERADFPLASSKSLNDVTSLRAAADPRACDAEIQSSTESFHFHPKKKKLSRCKTAPAMVTMRDLKPKTPQVPKPQSSSIIRQGIWLLAIYLSVGVAIYSFNRDRFSGIETHPVVDALYFCIVTMCTIGYGDIAPLTPFTKVFACVFVLVGFGFIDILLSGLVNFILDLQENMILTGLQMGHREGFSARNYIVDVAKGRMRIRLKVGLALGVVVLCIGIGSLVLYFVEGLGWVDSIYLSVMSVTTVGYGDTAFKTLPGRLFAAIWLLFSTLMVARAFLYLAEARIDRRHRRTAKKVLQRDITVQDLLAADINNTGFISKSEYVIFKLKEMGKIQEKDVLQICDQFRKLDPSNCGKITLPHLLEGRS</sequence>
<evidence type="ECO:0000256" key="16">
    <source>
        <dbReference type="ARBA" id="ARBA00023303"/>
    </source>
</evidence>
<dbReference type="GO" id="GO:0005886">
    <property type="term" value="C:plasma membrane"/>
    <property type="evidence" value="ECO:0007669"/>
    <property type="project" value="TreeGrafter"/>
</dbReference>
<keyword evidence="7 17" id="KW-0812">Transmembrane</keyword>
<dbReference type="GO" id="GO:0046872">
    <property type="term" value="F:metal ion binding"/>
    <property type="evidence" value="ECO:0007669"/>
    <property type="project" value="UniProtKB-KW"/>
</dbReference>
<keyword evidence="14" id="KW-0406">Ion transport</keyword>
<evidence type="ECO:0000256" key="11">
    <source>
        <dbReference type="ARBA" id="ARBA00022837"/>
    </source>
</evidence>
<comment type="subcellular location">
    <subcellularLocation>
        <location evidence="1">Vacuole membrane</location>
        <topology evidence="1">Multi-pass membrane protein</topology>
    </subcellularLocation>
</comment>
<evidence type="ECO:0000313" key="20">
    <source>
        <dbReference type="Proteomes" id="UP000257109"/>
    </source>
</evidence>
<evidence type="ECO:0000256" key="12">
    <source>
        <dbReference type="ARBA" id="ARBA00022958"/>
    </source>
</evidence>
<feature type="transmembrane region" description="Helical" evidence="17">
    <location>
        <begin position="196"/>
        <end position="215"/>
    </location>
</feature>
<comment type="caution">
    <text evidence="19">The sequence shown here is derived from an EMBL/GenBank/DDBJ whole genome shotgun (WGS) entry which is preliminary data.</text>
</comment>
<evidence type="ECO:0000256" key="17">
    <source>
        <dbReference type="SAM" id="Phobius"/>
    </source>
</evidence>
<protein>
    <submittedName>
        <fullName evidence="19">Two-pore potassium channel 5</fullName>
    </submittedName>
</protein>
<feature type="transmembrane region" description="Helical" evidence="17">
    <location>
        <begin position="221"/>
        <end position="249"/>
    </location>
</feature>
<keyword evidence="8" id="KW-0479">Metal-binding</keyword>
<dbReference type="GO" id="GO:0015271">
    <property type="term" value="F:outward rectifier potassium channel activity"/>
    <property type="evidence" value="ECO:0007669"/>
    <property type="project" value="TreeGrafter"/>
</dbReference>
<keyword evidence="11" id="KW-0106">Calcium</keyword>
<dbReference type="PANTHER" id="PTHR11003:SF268">
    <property type="entry name" value="TWO-PORE POTASSIUM CHANNEL 4-RELATED"/>
    <property type="match status" value="1"/>
</dbReference>
<evidence type="ECO:0000256" key="6">
    <source>
        <dbReference type="ARBA" id="ARBA00022554"/>
    </source>
</evidence>
<reference evidence="19" key="1">
    <citation type="submission" date="2018-05" db="EMBL/GenBank/DDBJ databases">
        <title>Draft genome of Mucuna pruriens seed.</title>
        <authorList>
            <person name="Nnadi N.E."/>
            <person name="Vos R."/>
            <person name="Hasami M.H."/>
            <person name="Devisetty U.K."/>
            <person name="Aguiy J.C."/>
        </authorList>
    </citation>
    <scope>NUCLEOTIDE SEQUENCE [LARGE SCALE GENOMIC DNA]</scope>
    <source>
        <strain evidence="19">JCA_2017</strain>
    </source>
</reference>
<dbReference type="GO" id="GO:0022841">
    <property type="term" value="F:potassium ion leak channel activity"/>
    <property type="evidence" value="ECO:0007669"/>
    <property type="project" value="TreeGrafter"/>
</dbReference>
<evidence type="ECO:0000256" key="7">
    <source>
        <dbReference type="ARBA" id="ARBA00022692"/>
    </source>
</evidence>
<dbReference type="Pfam" id="PF07885">
    <property type="entry name" value="Ion_trans_2"/>
    <property type="match status" value="2"/>
</dbReference>
<evidence type="ECO:0000256" key="5">
    <source>
        <dbReference type="ARBA" id="ARBA00022538"/>
    </source>
</evidence>
<dbReference type="SUPFAM" id="SSF81324">
    <property type="entry name" value="Voltage-gated potassium channels"/>
    <property type="match status" value="2"/>
</dbReference>
<feature type="non-terminal residue" evidence="19">
    <location>
        <position position="1"/>
    </location>
</feature>
<dbReference type="SUPFAM" id="SSF47473">
    <property type="entry name" value="EF-hand"/>
    <property type="match status" value="1"/>
</dbReference>
<evidence type="ECO:0000256" key="13">
    <source>
        <dbReference type="ARBA" id="ARBA00022989"/>
    </source>
</evidence>
<keyword evidence="10" id="KW-0631">Potassium channel</keyword>
<dbReference type="FunFam" id="1.10.287.70:FF:000102">
    <property type="entry name" value="Two-pore potassium channel 3"/>
    <property type="match status" value="1"/>
</dbReference>
<dbReference type="PRINTS" id="PR01333">
    <property type="entry name" value="2POREKCHANEL"/>
</dbReference>
<proteinExistence type="inferred from homology"/>
<evidence type="ECO:0000313" key="19">
    <source>
        <dbReference type="EMBL" id="RDX69269.1"/>
    </source>
</evidence>
<keyword evidence="12" id="KW-0630">Potassium</keyword>
<dbReference type="Gene3D" id="1.10.287.70">
    <property type="match status" value="2"/>
</dbReference>
<evidence type="ECO:0000256" key="9">
    <source>
        <dbReference type="ARBA" id="ARBA00022737"/>
    </source>
</evidence>
<evidence type="ECO:0000256" key="10">
    <source>
        <dbReference type="ARBA" id="ARBA00022826"/>
    </source>
</evidence>
<organism evidence="19 20">
    <name type="scientific">Mucuna pruriens</name>
    <name type="common">Velvet bean</name>
    <name type="synonym">Dolichos pruriens</name>
    <dbReference type="NCBI Taxonomy" id="157652"/>
    <lineage>
        <taxon>Eukaryota</taxon>
        <taxon>Viridiplantae</taxon>
        <taxon>Streptophyta</taxon>
        <taxon>Embryophyta</taxon>
        <taxon>Tracheophyta</taxon>
        <taxon>Spermatophyta</taxon>
        <taxon>Magnoliopsida</taxon>
        <taxon>eudicotyledons</taxon>
        <taxon>Gunneridae</taxon>
        <taxon>Pentapetalae</taxon>
        <taxon>rosids</taxon>
        <taxon>fabids</taxon>
        <taxon>Fabales</taxon>
        <taxon>Fabaceae</taxon>
        <taxon>Papilionoideae</taxon>
        <taxon>50 kb inversion clade</taxon>
        <taxon>NPAAA clade</taxon>
        <taxon>indigoferoid/millettioid clade</taxon>
        <taxon>Phaseoleae</taxon>
        <taxon>Mucuna</taxon>
    </lineage>
</organism>
<keyword evidence="16 19" id="KW-0407">Ion channel</keyword>
<dbReference type="GO" id="GO:0009705">
    <property type="term" value="C:plant-type vacuole membrane"/>
    <property type="evidence" value="ECO:0007669"/>
    <property type="project" value="TreeGrafter"/>
</dbReference>
<keyword evidence="20" id="KW-1185">Reference proteome</keyword>
<dbReference type="AlphaFoldDB" id="A0A371ETJ9"/>
<keyword evidence="6" id="KW-0926">Vacuole</keyword>
<dbReference type="STRING" id="157652.A0A371ETJ9"/>
<dbReference type="InterPro" id="IPR013099">
    <property type="entry name" value="K_chnl_dom"/>
</dbReference>
<feature type="domain" description="Potassium channel" evidence="18">
    <location>
        <begin position="169"/>
        <end position="248"/>
    </location>
</feature>
<name>A0A371ETJ9_MUCPR</name>
<dbReference type="InterPro" id="IPR003280">
    <property type="entry name" value="2pore_dom_K_chnl"/>
</dbReference>
<evidence type="ECO:0000256" key="3">
    <source>
        <dbReference type="ARBA" id="ARBA00011738"/>
    </source>
</evidence>
<keyword evidence="9" id="KW-0677">Repeat</keyword>
<evidence type="ECO:0000256" key="15">
    <source>
        <dbReference type="ARBA" id="ARBA00023136"/>
    </source>
</evidence>
<evidence type="ECO:0000256" key="8">
    <source>
        <dbReference type="ARBA" id="ARBA00022723"/>
    </source>
</evidence>
<accession>A0A371ETJ9</accession>
<dbReference type="PROSITE" id="PS00018">
    <property type="entry name" value="EF_HAND_1"/>
    <property type="match status" value="1"/>
</dbReference>
<evidence type="ECO:0000256" key="14">
    <source>
        <dbReference type="ARBA" id="ARBA00023065"/>
    </source>
</evidence>
<comment type="similarity">
    <text evidence="2">Belongs to the two pore domain potassium channel (TC 1.A.1.7) family.</text>
</comment>
<dbReference type="Proteomes" id="UP000257109">
    <property type="component" value="Unassembled WGS sequence"/>
</dbReference>
<evidence type="ECO:0000256" key="2">
    <source>
        <dbReference type="ARBA" id="ARBA00010159"/>
    </source>
</evidence>
<feature type="transmembrane region" description="Helical" evidence="17">
    <location>
        <begin position="342"/>
        <end position="363"/>
    </location>
</feature>
<feature type="transmembrane region" description="Helical" evidence="17">
    <location>
        <begin position="288"/>
        <end position="309"/>
    </location>
</feature>
<keyword evidence="5" id="KW-0633">Potassium transport</keyword>
<evidence type="ECO:0000256" key="4">
    <source>
        <dbReference type="ARBA" id="ARBA00022448"/>
    </source>
</evidence>
<keyword evidence="13 17" id="KW-1133">Transmembrane helix</keyword>
<keyword evidence="4" id="KW-0813">Transport</keyword>
<dbReference type="InterPro" id="IPR018247">
    <property type="entry name" value="EF_Hand_1_Ca_BS"/>
</dbReference>
<evidence type="ECO:0000259" key="18">
    <source>
        <dbReference type="Pfam" id="PF07885"/>
    </source>
</evidence>
<feature type="domain" description="Potassium channel" evidence="18">
    <location>
        <begin position="295"/>
        <end position="364"/>
    </location>
</feature>
<comment type="subunit">
    <text evidence="3">Homodimer.</text>
</comment>
<dbReference type="OrthoDB" id="415460at2759"/>